<dbReference type="InterPro" id="IPR036388">
    <property type="entry name" value="WH-like_DNA-bd_sf"/>
</dbReference>
<evidence type="ECO:0000313" key="7">
    <source>
        <dbReference type="Proteomes" id="UP000290759"/>
    </source>
</evidence>
<dbReference type="InterPro" id="IPR058163">
    <property type="entry name" value="LysR-type_TF_proteobact-type"/>
</dbReference>
<dbReference type="Gene3D" id="3.40.190.290">
    <property type="match status" value="1"/>
</dbReference>
<dbReference type="PANTHER" id="PTHR30537">
    <property type="entry name" value="HTH-TYPE TRANSCRIPTIONAL REGULATOR"/>
    <property type="match status" value="1"/>
</dbReference>
<comment type="similarity">
    <text evidence="1">Belongs to the LysR transcriptional regulatory family.</text>
</comment>
<dbReference type="GO" id="GO:0003700">
    <property type="term" value="F:DNA-binding transcription factor activity"/>
    <property type="evidence" value="ECO:0007669"/>
    <property type="project" value="InterPro"/>
</dbReference>
<comment type="caution">
    <text evidence="6">The sequence shown here is derived from an EMBL/GenBank/DDBJ whole genome shotgun (WGS) entry which is preliminary data.</text>
</comment>
<keyword evidence="2" id="KW-0805">Transcription regulation</keyword>
<dbReference type="SUPFAM" id="SSF53850">
    <property type="entry name" value="Periplasmic binding protein-like II"/>
    <property type="match status" value="1"/>
</dbReference>
<reference evidence="6 7" key="2">
    <citation type="submission" date="2019-02" db="EMBL/GenBank/DDBJ databases">
        <title>'Lichenibacterium ramalinii' gen. nov. sp. nov., 'Lichenibacterium minor' gen. nov. sp. nov.</title>
        <authorList>
            <person name="Pankratov T."/>
        </authorList>
    </citation>
    <scope>NUCLEOTIDE SEQUENCE [LARGE SCALE GENOMIC DNA]</scope>
    <source>
        <strain evidence="6 7">RmlP026</strain>
    </source>
</reference>
<dbReference type="SUPFAM" id="SSF46785">
    <property type="entry name" value="Winged helix' DNA-binding domain"/>
    <property type="match status" value="1"/>
</dbReference>
<dbReference type="Gene3D" id="1.10.10.10">
    <property type="entry name" value="Winged helix-like DNA-binding domain superfamily/Winged helix DNA-binding domain"/>
    <property type="match status" value="1"/>
</dbReference>
<dbReference type="InterPro" id="IPR005119">
    <property type="entry name" value="LysR_subst-bd"/>
</dbReference>
<dbReference type="InterPro" id="IPR000847">
    <property type="entry name" value="LysR_HTH_N"/>
</dbReference>
<evidence type="ECO:0000256" key="1">
    <source>
        <dbReference type="ARBA" id="ARBA00009437"/>
    </source>
</evidence>
<protein>
    <submittedName>
        <fullName evidence="6">LysR family transcriptional regulator</fullName>
    </submittedName>
</protein>
<dbReference type="FunFam" id="1.10.10.10:FF:000001">
    <property type="entry name" value="LysR family transcriptional regulator"/>
    <property type="match status" value="1"/>
</dbReference>
<gene>
    <name evidence="6" type="ORF">D3273_05065</name>
</gene>
<keyword evidence="4" id="KW-0804">Transcription</keyword>
<keyword evidence="3" id="KW-0238">DNA-binding</keyword>
<dbReference type="AlphaFoldDB" id="A0A4Q2UDR2"/>
<dbReference type="GO" id="GO:0003677">
    <property type="term" value="F:DNA binding"/>
    <property type="evidence" value="ECO:0007669"/>
    <property type="project" value="UniProtKB-KW"/>
</dbReference>
<evidence type="ECO:0000256" key="2">
    <source>
        <dbReference type="ARBA" id="ARBA00023015"/>
    </source>
</evidence>
<evidence type="ECO:0000256" key="3">
    <source>
        <dbReference type="ARBA" id="ARBA00023125"/>
    </source>
</evidence>
<reference evidence="6 7" key="1">
    <citation type="submission" date="2018-12" db="EMBL/GenBank/DDBJ databases">
        <authorList>
            <person name="Grouzdev D.S."/>
            <person name="Krutkina M.S."/>
        </authorList>
    </citation>
    <scope>NUCLEOTIDE SEQUENCE [LARGE SCALE GENOMIC DNA]</scope>
    <source>
        <strain evidence="6 7">RmlP026</strain>
    </source>
</reference>
<evidence type="ECO:0000256" key="4">
    <source>
        <dbReference type="ARBA" id="ARBA00023163"/>
    </source>
</evidence>
<dbReference type="EMBL" id="QYBB01000003">
    <property type="protein sequence ID" value="RYC33236.1"/>
    <property type="molecule type" value="Genomic_DNA"/>
</dbReference>
<evidence type="ECO:0000313" key="6">
    <source>
        <dbReference type="EMBL" id="RYC33236.1"/>
    </source>
</evidence>
<feature type="domain" description="HTH lysR-type" evidence="5">
    <location>
        <begin position="1"/>
        <end position="59"/>
    </location>
</feature>
<proteinExistence type="inferred from homology"/>
<dbReference type="OrthoDB" id="9786526at2"/>
<dbReference type="Pfam" id="PF00126">
    <property type="entry name" value="HTH_1"/>
    <property type="match status" value="1"/>
</dbReference>
<dbReference type="Proteomes" id="UP000290759">
    <property type="component" value="Unassembled WGS sequence"/>
</dbReference>
<dbReference type="RefSeq" id="WP_129224131.1">
    <property type="nucleotide sequence ID" value="NZ_QYBB01000003.1"/>
</dbReference>
<evidence type="ECO:0000259" key="5">
    <source>
        <dbReference type="PROSITE" id="PS50931"/>
    </source>
</evidence>
<dbReference type="Pfam" id="PF03466">
    <property type="entry name" value="LysR_substrate"/>
    <property type="match status" value="1"/>
</dbReference>
<organism evidence="6 7">
    <name type="scientific">Lichenibacterium minor</name>
    <dbReference type="NCBI Taxonomy" id="2316528"/>
    <lineage>
        <taxon>Bacteria</taxon>
        <taxon>Pseudomonadati</taxon>
        <taxon>Pseudomonadota</taxon>
        <taxon>Alphaproteobacteria</taxon>
        <taxon>Hyphomicrobiales</taxon>
        <taxon>Lichenihabitantaceae</taxon>
        <taxon>Lichenibacterium</taxon>
    </lineage>
</organism>
<keyword evidence="7" id="KW-1185">Reference proteome</keyword>
<name>A0A4Q2UDR2_9HYPH</name>
<accession>A0A4Q2UDR2</accession>
<dbReference type="CDD" id="cd08422">
    <property type="entry name" value="PBP2_CrgA_like"/>
    <property type="match status" value="1"/>
</dbReference>
<dbReference type="PROSITE" id="PS50931">
    <property type="entry name" value="HTH_LYSR"/>
    <property type="match status" value="1"/>
</dbReference>
<dbReference type="InterPro" id="IPR036390">
    <property type="entry name" value="WH_DNA-bd_sf"/>
</dbReference>
<dbReference type="PANTHER" id="PTHR30537:SF5">
    <property type="entry name" value="HTH-TYPE TRANSCRIPTIONAL ACTIVATOR TTDR-RELATED"/>
    <property type="match status" value="1"/>
</dbReference>
<sequence length="309" mass="32509">MDHLAALRLFLRAADAGSFSRAAALERCQVSTVSRAVQALEDDLGAALFSRSTRRLQLTEAGNRFRDGARLVLDDLEQARAAVTSLDAAPRGLLKLNLPTAFGRRHVLPLVAELQRRHADLAVEATLTDATVDLVASGADVAVRIGALPDSTLVARRLAPQRRVPCAAPALLDRIGPVGLPADLAALPCLTLALQPTDKWYFSGAAGSAEVSVAGRFNSNDSEALRDAALGGLGIALLPTWLVGPDIAAGALRRLLPDWDADVAPGAERTIAAVYTARRMVSPKVRVFIDALADHIGTPPSWDAFAGAA</sequence>